<dbReference type="InterPro" id="IPR029441">
    <property type="entry name" value="Cass2"/>
</dbReference>
<comment type="caution">
    <text evidence="5">The sequence shown here is derived from an EMBL/GenBank/DDBJ whole genome shotgun (WGS) entry which is preliminary data.</text>
</comment>
<dbReference type="InterPro" id="IPR020449">
    <property type="entry name" value="Tscrpt_reg_AraC-type_HTH"/>
</dbReference>
<sequence length="305" mass="35053">MDWLQRMNHAIDYIEDNLENAIDYEGIAKVAVCSVYEFQRMFSFVLEVPLSEYIRRRRLTLAAFDLKSRNNKVIDIAIKYGYESSESFSRAFQQLHGVTPSMARNAGIQLKAYPRISLQMKLKGAVEMNYRIEKRDAFQVFGLEDEYSYDKIANEQGVTIPEFWQTICNNGEYDKLEQALHGDWQQEGKFSRELDSVFAYDAYTFTSNTTFPYLIGCYKTANSQTEGYTIVDVPASAWAVFSTLNDGNGSGSYDLCTLKNRIFSEWVQTSHFTIAAGGNFEMYGTTQDGHKYCELWYRIEEGQSA</sequence>
<protein>
    <submittedName>
        <fullName evidence="5">AraC family transcriptional regulator</fullName>
    </submittedName>
</protein>
<dbReference type="Pfam" id="PF12833">
    <property type="entry name" value="HTH_18"/>
    <property type="match status" value="1"/>
</dbReference>
<gene>
    <name evidence="5" type="ORF">A7K91_16080</name>
</gene>
<dbReference type="InterPro" id="IPR011256">
    <property type="entry name" value="Reg_factor_effector_dom_sf"/>
</dbReference>
<dbReference type="SUPFAM" id="SSF55136">
    <property type="entry name" value="Probable bacterial effector-binding domain"/>
    <property type="match status" value="1"/>
</dbReference>
<dbReference type="SMART" id="SM00871">
    <property type="entry name" value="AraC_E_bind"/>
    <property type="match status" value="1"/>
</dbReference>
<dbReference type="PROSITE" id="PS00041">
    <property type="entry name" value="HTH_ARAC_FAMILY_1"/>
    <property type="match status" value="1"/>
</dbReference>
<dbReference type="PANTHER" id="PTHR47504:SF5">
    <property type="entry name" value="RIGHT ORIGIN-BINDING PROTEIN"/>
    <property type="match status" value="1"/>
</dbReference>
<dbReference type="InterPro" id="IPR018062">
    <property type="entry name" value="HTH_AraC-typ_CS"/>
</dbReference>
<dbReference type="OrthoDB" id="9801123at2"/>
<dbReference type="PROSITE" id="PS01124">
    <property type="entry name" value="HTH_ARAC_FAMILY_2"/>
    <property type="match status" value="1"/>
</dbReference>
<dbReference type="AlphaFoldDB" id="A0A1A5YEW8"/>
<dbReference type="InterPro" id="IPR010499">
    <property type="entry name" value="AraC_E-bd"/>
</dbReference>
<dbReference type="SMART" id="SM00342">
    <property type="entry name" value="HTH_ARAC"/>
    <property type="match status" value="1"/>
</dbReference>
<evidence type="ECO:0000256" key="3">
    <source>
        <dbReference type="ARBA" id="ARBA00023163"/>
    </source>
</evidence>
<dbReference type="Proteomes" id="UP000092024">
    <property type="component" value="Unassembled WGS sequence"/>
</dbReference>
<evidence type="ECO:0000313" key="5">
    <source>
        <dbReference type="EMBL" id="OBR64133.1"/>
    </source>
</evidence>
<dbReference type="InterPro" id="IPR009057">
    <property type="entry name" value="Homeodomain-like_sf"/>
</dbReference>
<dbReference type="Gene3D" id="3.20.80.10">
    <property type="entry name" value="Regulatory factor, effector binding domain"/>
    <property type="match status" value="1"/>
</dbReference>
<dbReference type="STRING" id="1844972.A7K91_16080"/>
<proteinExistence type="predicted"/>
<dbReference type="InterPro" id="IPR050959">
    <property type="entry name" value="MarA-like"/>
</dbReference>
<keyword evidence="1" id="KW-0805">Transcription regulation</keyword>
<dbReference type="PANTHER" id="PTHR47504">
    <property type="entry name" value="RIGHT ORIGIN-BINDING PROTEIN"/>
    <property type="match status" value="1"/>
</dbReference>
<dbReference type="GO" id="GO:0043565">
    <property type="term" value="F:sequence-specific DNA binding"/>
    <property type="evidence" value="ECO:0007669"/>
    <property type="project" value="InterPro"/>
</dbReference>
<organism evidence="5 6">
    <name type="scientific">Paenibacillus oryzae</name>
    <dbReference type="NCBI Taxonomy" id="1844972"/>
    <lineage>
        <taxon>Bacteria</taxon>
        <taxon>Bacillati</taxon>
        <taxon>Bacillota</taxon>
        <taxon>Bacilli</taxon>
        <taxon>Bacillales</taxon>
        <taxon>Paenibacillaceae</taxon>
        <taxon>Paenibacillus</taxon>
    </lineage>
</organism>
<dbReference type="Gene3D" id="1.10.10.60">
    <property type="entry name" value="Homeodomain-like"/>
    <property type="match status" value="2"/>
</dbReference>
<keyword evidence="3" id="KW-0804">Transcription</keyword>
<dbReference type="Pfam" id="PF14526">
    <property type="entry name" value="Cass2"/>
    <property type="match status" value="1"/>
</dbReference>
<dbReference type="GO" id="GO:0003700">
    <property type="term" value="F:DNA-binding transcription factor activity"/>
    <property type="evidence" value="ECO:0007669"/>
    <property type="project" value="InterPro"/>
</dbReference>
<evidence type="ECO:0000259" key="4">
    <source>
        <dbReference type="PROSITE" id="PS01124"/>
    </source>
</evidence>
<reference evidence="5 6" key="1">
    <citation type="submission" date="2016-05" db="EMBL/GenBank/DDBJ databases">
        <title>Paenibacillus oryzae. sp. nov., isolated from the rice root.</title>
        <authorList>
            <person name="Zhang J."/>
            <person name="Zhang X."/>
        </authorList>
    </citation>
    <scope>NUCLEOTIDE SEQUENCE [LARGE SCALE GENOMIC DNA]</scope>
    <source>
        <strain evidence="5 6">1DrF-4</strain>
    </source>
</reference>
<evidence type="ECO:0000256" key="2">
    <source>
        <dbReference type="ARBA" id="ARBA00023125"/>
    </source>
</evidence>
<dbReference type="EMBL" id="LYPA01000066">
    <property type="protein sequence ID" value="OBR64133.1"/>
    <property type="molecule type" value="Genomic_DNA"/>
</dbReference>
<accession>A0A1A5YEW8</accession>
<evidence type="ECO:0000313" key="6">
    <source>
        <dbReference type="Proteomes" id="UP000092024"/>
    </source>
</evidence>
<dbReference type="InterPro" id="IPR018060">
    <property type="entry name" value="HTH_AraC"/>
</dbReference>
<feature type="domain" description="HTH araC/xylS-type" evidence="4">
    <location>
        <begin position="8"/>
        <end position="106"/>
    </location>
</feature>
<dbReference type="PRINTS" id="PR00032">
    <property type="entry name" value="HTHARAC"/>
</dbReference>
<name>A0A1A5YEW8_9BACL</name>
<dbReference type="SUPFAM" id="SSF46689">
    <property type="entry name" value="Homeodomain-like"/>
    <property type="match status" value="2"/>
</dbReference>
<keyword evidence="2" id="KW-0238">DNA-binding</keyword>
<keyword evidence="6" id="KW-1185">Reference proteome</keyword>
<evidence type="ECO:0000256" key="1">
    <source>
        <dbReference type="ARBA" id="ARBA00023015"/>
    </source>
</evidence>